<keyword evidence="4" id="KW-0408">Iron</keyword>
<dbReference type="AlphaFoldDB" id="A0A1N7III7"/>
<dbReference type="RefSeq" id="WP_076398060.1">
    <property type="nucleotide sequence ID" value="NZ_FTOA01000001.1"/>
</dbReference>
<keyword evidence="3" id="KW-0479">Metal-binding</keyword>
<dbReference type="EMBL" id="FTOA01000001">
    <property type="protein sequence ID" value="SIS36913.1"/>
    <property type="molecule type" value="Genomic_DNA"/>
</dbReference>
<keyword evidence="2" id="KW-0813">Transport</keyword>
<evidence type="ECO:0000256" key="4">
    <source>
        <dbReference type="ARBA" id="ARBA00023004"/>
    </source>
</evidence>
<proteinExistence type="inferred from homology"/>
<dbReference type="InterPro" id="IPR012827">
    <property type="entry name" value="Hemerythrin_metal-bd"/>
</dbReference>
<dbReference type="CDD" id="cd12107">
    <property type="entry name" value="Hemerythrin"/>
    <property type="match status" value="1"/>
</dbReference>
<name>A0A1N7III7_9PROT</name>
<dbReference type="InterPro" id="IPR035938">
    <property type="entry name" value="Hemerythrin-like_sf"/>
</dbReference>
<dbReference type="NCBIfam" id="TIGR02481">
    <property type="entry name" value="hemeryth_dom"/>
    <property type="match status" value="1"/>
</dbReference>
<dbReference type="InterPro" id="IPR012312">
    <property type="entry name" value="Hemerythrin-like"/>
</dbReference>
<feature type="domain" description="Hemerythrin-like" evidence="5">
    <location>
        <begin position="13"/>
        <end position="94"/>
    </location>
</feature>
<sequence length="130" mass="14594">MSTLTWTPDLSVGVDFMDHDHEEFLALVNACVAASDADLPALFDRLYDHTVAHFAREEALMEQTGFFAIDCHKGEHGRVLAEMRRFRAHVDKGNIAFARAYVGDQVPQWFILHRNTMDSATAAFAARQVA</sequence>
<evidence type="ECO:0000256" key="3">
    <source>
        <dbReference type="ARBA" id="ARBA00022723"/>
    </source>
</evidence>
<dbReference type="PROSITE" id="PS00550">
    <property type="entry name" value="HEMERYTHRINS"/>
    <property type="match status" value="1"/>
</dbReference>
<dbReference type="Pfam" id="PF01814">
    <property type="entry name" value="Hemerythrin"/>
    <property type="match status" value="1"/>
</dbReference>
<evidence type="ECO:0000313" key="7">
    <source>
        <dbReference type="Proteomes" id="UP000185678"/>
    </source>
</evidence>
<protein>
    <submittedName>
        <fullName evidence="6">Hemerythrin</fullName>
    </submittedName>
</protein>
<evidence type="ECO:0000313" key="6">
    <source>
        <dbReference type="EMBL" id="SIS36913.1"/>
    </source>
</evidence>
<dbReference type="Proteomes" id="UP000185678">
    <property type="component" value="Unassembled WGS sequence"/>
</dbReference>
<dbReference type="GO" id="GO:0046872">
    <property type="term" value="F:metal ion binding"/>
    <property type="evidence" value="ECO:0007669"/>
    <property type="project" value="UniProtKB-KW"/>
</dbReference>
<dbReference type="PANTHER" id="PTHR37164">
    <property type="entry name" value="BACTERIOHEMERYTHRIN"/>
    <property type="match status" value="1"/>
</dbReference>
<gene>
    <name evidence="6" type="ORF">SAMN05421779_101145</name>
</gene>
<dbReference type="GO" id="GO:0005344">
    <property type="term" value="F:oxygen carrier activity"/>
    <property type="evidence" value="ECO:0007669"/>
    <property type="project" value="UniProtKB-KW"/>
</dbReference>
<dbReference type="InterPro" id="IPR050669">
    <property type="entry name" value="Hemerythrin"/>
</dbReference>
<evidence type="ECO:0000259" key="5">
    <source>
        <dbReference type="Pfam" id="PF01814"/>
    </source>
</evidence>
<evidence type="ECO:0000256" key="1">
    <source>
        <dbReference type="ARBA" id="ARBA00010587"/>
    </source>
</evidence>
<dbReference type="InterPro" id="IPR016131">
    <property type="entry name" value="Haemerythrin_Fe_BS"/>
</dbReference>
<organism evidence="6 7">
    <name type="scientific">Insolitispirillum peregrinum</name>
    <dbReference type="NCBI Taxonomy" id="80876"/>
    <lineage>
        <taxon>Bacteria</taxon>
        <taxon>Pseudomonadati</taxon>
        <taxon>Pseudomonadota</taxon>
        <taxon>Alphaproteobacteria</taxon>
        <taxon>Rhodospirillales</taxon>
        <taxon>Novispirillaceae</taxon>
        <taxon>Insolitispirillum</taxon>
    </lineage>
</organism>
<reference evidence="6 7" key="1">
    <citation type="submission" date="2017-01" db="EMBL/GenBank/DDBJ databases">
        <authorList>
            <person name="Mah S.A."/>
            <person name="Swanson W.J."/>
            <person name="Moy G.W."/>
            <person name="Vacquier V.D."/>
        </authorList>
    </citation>
    <scope>NUCLEOTIDE SEQUENCE [LARGE SCALE GENOMIC DNA]</scope>
    <source>
        <strain evidence="6 7">DSM 11589</strain>
    </source>
</reference>
<evidence type="ECO:0000256" key="2">
    <source>
        <dbReference type="ARBA" id="ARBA00022621"/>
    </source>
</evidence>
<dbReference type="SUPFAM" id="SSF47188">
    <property type="entry name" value="Hemerythrin-like"/>
    <property type="match status" value="1"/>
</dbReference>
<dbReference type="STRING" id="80876.SAMN05421779_101145"/>
<keyword evidence="2" id="KW-0561">Oxygen transport</keyword>
<accession>A0A1N7III7</accession>
<comment type="similarity">
    <text evidence="1">Belongs to the hemerythrin family.</text>
</comment>
<dbReference type="OrthoDB" id="5296936at2"/>
<keyword evidence="7" id="KW-1185">Reference proteome</keyword>
<dbReference type="PANTHER" id="PTHR37164:SF1">
    <property type="entry name" value="BACTERIOHEMERYTHRIN"/>
    <property type="match status" value="1"/>
</dbReference>
<dbReference type="Gene3D" id="1.20.120.50">
    <property type="entry name" value="Hemerythrin-like"/>
    <property type="match status" value="1"/>
</dbReference>